<reference evidence="1 2" key="1">
    <citation type="submission" date="2018-02" db="EMBL/GenBank/DDBJ databases">
        <authorList>
            <person name="Cohen D.B."/>
            <person name="Kent A.D."/>
        </authorList>
    </citation>
    <scope>NUCLEOTIDE SEQUENCE [LARGE SCALE GENOMIC DNA]</scope>
    <source>
        <strain evidence="1 2">CCAP 1448/3</strain>
    </source>
</reference>
<evidence type="ECO:0000313" key="1">
    <source>
        <dbReference type="EMBL" id="PSB02894.1"/>
    </source>
</evidence>
<accession>A0A2T1C3U9</accession>
<dbReference type="OrthoDB" id="509512at2"/>
<reference evidence="1 2" key="2">
    <citation type="submission" date="2018-03" db="EMBL/GenBank/DDBJ databases">
        <title>The ancient ancestry and fast evolution of plastids.</title>
        <authorList>
            <person name="Moore K.R."/>
            <person name="Magnabosco C."/>
            <person name="Momper L."/>
            <person name="Gold D.A."/>
            <person name="Bosak T."/>
            <person name="Fournier G.P."/>
        </authorList>
    </citation>
    <scope>NUCLEOTIDE SEQUENCE [LARGE SCALE GENOMIC DNA]</scope>
    <source>
        <strain evidence="1 2">CCAP 1448/3</strain>
    </source>
</reference>
<dbReference type="EMBL" id="PVWJ01000046">
    <property type="protein sequence ID" value="PSB02894.1"/>
    <property type="molecule type" value="Genomic_DNA"/>
</dbReference>
<evidence type="ECO:0008006" key="3">
    <source>
        <dbReference type="Google" id="ProtNLM"/>
    </source>
</evidence>
<evidence type="ECO:0000313" key="2">
    <source>
        <dbReference type="Proteomes" id="UP000238762"/>
    </source>
</evidence>
<dbReference type="InterPro" id="IPR025332">
    <property type="entry name" value="DUF4238"/>
</dbReference>
<dbReference type="Pfam" id="PF14022">
    <property type="entry name" value="DUF4238"/>
    <property type="match status" value="1"/>
</dbReference>
<dbReference type="AlphaFoldDB" id="A0A2T1C3U9"/>
<dbReference type="Proteomes" id="UP000238762">
    <property type="component" value="Unassembled WGS sequence"/>
</dbReference>
<keyword evidence="2" id="KW-1185">Reference proteome</keyword>
<sequence>MSGKNQHFIPQFLQRGFSISELNGKAFANNVKSKRKKEDQIWVFESGRKPYLTNVRNKGAERFFYGLENSALDTSITKAEHQYAKLVNRLRTHTSDALVHEPVIPELVVHLFVRTKNLRNSIKDASQLCIDMVQNNLRESSDFENFIIKYLDENPDFFEKEIKDKFTLSQQKAIRQYISDHPHIISQFLRNSISELHPIMLNSLEFVQSELPDMIKEAHIKSLSDSIAPQERVEKLRSLRWSVNIAPIGSYILGDAGSLHITSENRYEALLTAENNFNFDNVLLPISSQHLLIGSIDSQIGKLDMEAVNEASAATSQEFFIASQKTEREVKYAQQIGTNNSILSDEKLFRLESEIRKEWFSN</sequence>
<comment type="caution">
    <text evidence="1">The sequence shown here is derived from an EMBL/GenBank/DDBJ whole genome shotgun (WGS) entry which is preliminary data.</text>
</comment>
<dbReference type="RefSeq" id="WP_106288704.1">
    <property type="nucleotide sequence ID" value="NZ_CAWNTC010000034.1"/>
</dbReference>
<name>A0A2T1C3U9_9CYAN</name>
<gene>
    <name evidence="1" type="ORF">C7B64_11030</name>
</gene>
<protein>
    <recommendedName>
        <fullName evidence="3">DUF4238 domain-containing protein</fullName>
    </recommendedName>
</protein>
<organism evidence="1 2">
    <name type="scientific">Merismopedia glauca CCAP 1448/3</name>
    <dbReference type="NCBI Taxonomy" id="1296344"/>
    <lineage>
        <taxon>Bacteria</taxon>
        <taxon>Bacillati</taxon>
        <taxon>Cyanobacteriota</taxon>
        <taxon>Cyanophyceae</taxon>
        <taxon>Synechococcales</taxon>
        <taxon>Merismopediaceae</taxon>
        <taxon>Merismopedia</taxon>
    </lineage>
</organism>
<proteinExistence type="predicted"/>